<sequence length="383" mass="42905">MKLKHGKSLLYVPALRLKQGEYRGLWRLAPDVADKILPRLVVPPPKDIDPELKRLLTKDEIVYGTGRRIADSWHMREALLDVTYLFKEFGEDESDQWLPRLFSVARSNHADVIPVLTIKDTLSVRARGFSQALRVNQQLKAALRVTYDEVDSELDGRLKAALMVLGLQPQDCMVLIDFAEADFSAPEVVADVVQGAVEDLQRLGRWQSVVFQGTNYPDKNPAVASDHFLVPRNEWLVWQQAIKLDAKSPEQLVFGDYGADCAKFDFRKAGGGIPIRHYRYTTPDSWLVVRGADTGKNDVVMPDVAARVVSSGHFAGREFSSADDVIFQTAKSWVGPGNGTTWREINTAHHITRVVRDIGKIKGITFSDRPVSTPAVQISLFEK</sequence>
<dbReference type="EMBL" id="JBHTND010000021">
    <property type="protein sequence ID" value="MFD1302986.1"/>
    <property type="molecule type" value="Genomic_DNA"/>
</dbReference>
<proteinExistence type="predicted"/>
<reference evidence="2" key="1">
    <citation type="journal article" date="2019" name="Int. J. Syst. Evol. Microbiol.">
        <title>The Global Catalogue of Microorganisms (GCM) 10K type strain sequencing project: providing services to taxonomists for standard genome sequencing and annotation.</title>
        <authorList>
            <consortium name="The Broad Institute Genomics Platform"/>
            <consortium name="The Broad Institute Genome Sequencing Center for Infectious Disease"/>
            <person name="Wu L."/>
            <person name="Ma J."/>
        </authorList>
    </citation>
    <scope>NUCLEOTIDE SEQUENCE [LARGE SCALE GENOMIC DNA]</scope>
    <source>
        <strain evidence="2">CCUG 56108</strain>
    </source>
</reference>
<evidence type="ECO:0000313" key="2">
    <source>
        <dbReference type="Proteomes" id="UP001597176"/>
    </source>
</evidence>
<name>A0ABW3X221_9HYPH</name>
<keyword evidence="2" id="KW-1185">Reference proteome</keyword>
<dbReference type="InterPro" id="IPR025683">
    <property type="entry name" value="Protein_beta"/>
</dbReference>
<organism evidence="1 2">
    <name type="scientific">Methylobacterium marchantiae</name>
    <dbReference type="NCBI Taxonomy" id="600331"/>
    <lineage>
        <taxon>Bacteria</taxon>
        <taxon>Pseudomonadati</taxon>
        <taxon>Pseudomonadota</taxon>
        <taxon>Alphaproteobacteria</taxon>
        <taxon>Hyphomicrobiales</taxon>
        <taxon>Methylobacteriaceae</taxon>
        <taxon>Methylobacterium</taxon>
    </lineage>
</organism>
<protein>
    <submittedName>
        <fullName evidence="1">Beta family protein</fullName>
    </submittedName>
</protein>
<dbReference type="RefSeq" id="WP_238205736.1">
    <property type="nucleotide sequence ID" value="NZ_JBHTND010000021.1"/>
</dbReference>
<evidence type="ECO:0000313" key="1">
    <source>
        <dbReference type="EMBL" id="MFD1302986.1"/>
    </source>
</evidence>
<dbReference type="Proteomes" id="UP001597176">
    <property type="component" value="Unassembled WGS sequence"/>
</dbReference>
<comment type="caution">
    <text evidence="1">The sequence shown here is derived from an EMBL/GenBank/DDBJ whole genome shotgun (WGS) entry which is preliminary data.</text>
</comment>
<accession>A0ABW3X221</accession>
<gene>
    <name evidence="1" type="ORF">ACFQ4G_15540</name>
</gene>
<dbReference type="Pfam" id="PF14350">
    <property type="entry name" value="Beta_protein"/>
    <property type="match status" value="1"/>
</dbReference>